<keyword evidence="8" id="KW-1185">Reference proteome</keyword>
<sequence length="720" mass="79662">MYKHEIKDWANKVGNNNSPIMTKIELIGGVTVKIKHKISLVAIIMCVVCVGTMWGLNNFISLKYLENTIQDKVIAEVKLKAGDIDAWIFKEKQNLEIVAERVILAKNYEKDTLYKVLEETGKMGFENLYYLAFEDGTFIDASGRVPDDYNPLTREWYVKARENSGQIYVCDPYVDAKTKNLVLTLSKEITLNDGRKAVLGVDMQISHIDQYINSIGKYTVDAESSATLSNASYESTLDKAKESYYIFLIDRRGNIISHPNPDFSAKPNKITRAAEILEGKLDNLIKLSSVSLYQRIIKDYDGKERAFFFDKVDETGWAIGIAVDKGAILEAKDKFEKITLFISIIFLCACIGVSFVIANGIARPIMMTRTMADNISNLKLNIDVDDKYLNRKDEVGEIFRAFKVIIEKLRDFTANLKELSTINNKIYNTTLEKITTLLSLSEEVSATTQELSAGMQETSATAESISQSATDLNRAMSMFASKAEEGAKTANEIARKAAELDEQFKESKDNTMNILGVAKNEVESAVESAKSAEQVRMLAETILSIAAKTNILSLNASIEAARAGEGGRGFAVVAEEIRRLAEDSNRSAGRIKQFAEDIDTSVNRLISATNNLLKFLDENVLKDYNSMLNAIENYRNDGAVLSGVLGELSSTVEQLKATVNSVATAINDVSSTMQQATAAIANIAEQNSEMVSAVRDIDNAMKMNTESSNKLASMIAQVEL</sequence>
<dbReference type="Gene3D" id="1.10.8.500">
    <property type="entry name" value="HAMP domain in histidine kinase"/>
    <property type="match status" value="1"/>
</dbReference>
<dbReference type="STRING" id="937334.SAMN05444406_11433"/>
<evidence type="ECO:0000256" key="4">
    <source>
        <dbReference type="SAM" id="Phobius"/>
    </source>
</evidence>
<dbReference type="Gene3D" id="3.30.450.20">
    <property type="entry name" value="PAS domain"/>
    <property type="match status" value="2"/>
</dbReference>
<feature type="transmembrane region" description="Helical" evidence="4">
    <location>
        <begin position="38"/>
        <end position="56"/>
    </location>
</feature>
<evidence type="ECO:0000256" key="3">
    <source>
        <dbReference type="PROSITE-ProRule" id="PRU00284"/>
    </source>
</evidence>
<keyword evidence="1 3" id="KW-0807">Transducer</keyword>
<dbReference type="Pfam" id="PF00015">
    <property type="entry name" value="MCPsignal"/>
    <property type="match status" value="1"/>
</dbReference>
<reference evidence="7 8" key="1">
    <citation type="submission" date="2016-10" db="EMBL/GenBank/DDBJ databases">
        <authorList>
            <person name="de Groot N.N."/>
        </authorList>
    </citation>
    <scope>NUCLEOTIDE SEQUENCE [LARGE SCALE GENOMIC DNA]</scope>
    <source>
        <strain evidence="7 8">DSM 20678</strain>
    </source>
</reference>
<feature type="transmembrane region" description="Helical" evidence="4">
    <location>
        <begin position="338"/>
        <end position="362"/>
    </location>
</feature>
<proteinExistence type="inferred from homology"/>
<dbReference type="InterPro" id="IPR029151">
    <property type="entry name" value="Sensor-like_sf"/>
</dbReference>
<dbReference type="GO" id="GO:0016020">
    <property type="term" value="C:membrane"/>
    <property type="evidence" value="ECO:0007669"/>
    <property type="project" value="InterPro"/>
</dbReference>
<protein>
    <submittedName>
        <fullName evidence="7">Methyl-accepting chemotaxis sensory transducer with Cache sensor</fullName>
    </submittedName>
</protein>
<dbReference type="EMBL" id="FOXR01000014">
    <property type="protein sequence ID" value="SFQ15110.1"/>
    <property type="molecule type" value="Genomic_DNA"/>
</dbReference>
<dbReference type="InterPro" id="IPR003660">
    <property type="entry name" value="HAMP_dom"/>
</dbReference>
<dbReference type="OrthoDB" id="9814363at2"/>
<dbReference type="PANTHER" id="PTHR32089">
    <property type="entry name" value="METHYL-ACCEPTING CHEMOTAXIS PROTEIN MCPB"/>
    <property type="match status" value="1"/>
</dbReference>
<feature type="domain" description="HAMP" evidence="6">
    <location>
        <begin position="359"/>
        <end position="414"/>
    </location>
</feature>
<comment type="similarity">
    <text evidence="2">Belongs to the methyl-accepting chemotaxis (MCP) protein family.</text>
</comment>
<dbReference type="PROSITE" id="PS50111">
    <property type="entry name" value="CHEMOTAXIS_TRANSDUC_2"/>
    <property type="match status" value="1"/>
</dbReference>
<dbReference type="SUPFAM" id="SSF103190">
    <property type="entry name" value="Sensory domain-like"/>
    <property type="match status" value="1"/>
</dbReference>
<gene>
    <name evidence="7" type="ORF">SAMN05444406_11433</name>
</gene>
<accession>A0A1I5W5W7</accession>
<dbReference type="PANTHER" id="PTHR32089:SF112">
    <property type="entry name" value="LYSOZYME-LIKE PROTEIN-RELATED"/>
    <property type="match status" value="1"/>
</dbReference>
<dbReference type="InterPro" id="IPR004089">
    <property type="entry name" value="MCPsignal_dom"/>
</dbReference>
<dbReference type="GO" id="GO:0007165">
    <property type="term" value="P:signal transduction"/>
    <property type="evidence" value="ECO:0007669"/>
    <property type="project" value="UniProtKB-KW"/>
</dbReference>
<dbReference type="PROSITE" id="PS50885">
    <property type="entry name" value="HAMP"/>
    <property type="match status" value="1"/>
</dbReference>
<name>A0A1I5W5W7_9FIRM</name>
<evidence type="ECO:0000259" key="5">
    <source>
        <dbReference type="PROSITE" id="PS50111"/>
    </source>
</evidence>
<dbReference type="SMART" id="SM00283">
    <property type="entry name" value="MA"/>
    <property type="match status" value="1"/>
</dbReference>
<keyword evidence="4" id="KW-1133">Transmembrane helix</keyword>
<evidence type="ECO:0000256" key="2">
    <source>
        <dbReference type="ARBA" id="ARBA00029447"/>
    </source>
</evidence>
<evidence type="ECO:0000313" key="8">
    <source>
        <dbReference type="Proteomes" id="UP000198577"/>
    </source>
</evidence>
<dbReference type="CDD" id="cd12912">
    <property type="entry name" value="PDC2_MCP_like"/>
    <property type="match status" value="1"/>
</dbReference>
<dbReference type="CDD" id="cd12913">
    <property type="entry name" value="PDC1_MCP_like"/>
    <property type="match status" value="1"/>
</dbReference>
<dbReference type="Pfam" id="PF22673">
    <property type="entry name" value="MCP-like_PDC_1"/>
    <property type="match status" value="1"/>
</dbReference>
<organism evidence="7 8">
    <name type="scientific">Caldicoprobacter faecalis</name>
    <dbReference type="NCBI Taxonomy" id="937334"/>
    <lineage>
        <taxon>Bacteria</taxon>
        <taxon>Bacillati</taxon>
        <taxon>Bacillota</taxon>
        <taxon>Clostridia</taxon>
        <taxon>Caldicoprobacterales</taxon>
        <taxon>Caldicoprobacteraceae</taxon>
        <taxon>Caldicoprobacter</taxon>
    </lineage>
</organism>
<evidence type="ECO:0000256" key="1">
    <source>
        <dbReference type="ARBA" id="ARBA00023224"/>
    </source>
</evidence>
<keyword evidence="4" id="KW-0812">Transmembrane</keyword>
<dbReference type="Proteomes" id="UP000198577">
    <property type="component" value="Unassembled WGS sequence"/>
</dbReference>
<dbReference type="SUPFAM" id="SSF58104">
    <property type="entry name" value="Methyl-accepting chemotaxis protein (MCP) signaling domain"/>
    <property type="match status" value="1"/>
</dbReference>
<dbReference type="Gene3D" id="1.10.287.950">
    <property type="entry name" value="Methyl-accepting chemotaxis protein"/>
    <property type="match status" value="1"/>
</dbReference>
<evidence type="ECO:0000313" key="7">
    <source>
        <dbReference type="EMBL" id="SFQ15110.1"/>
    </source>
</evidence>
<evidence type="ECO:0000259" key="6">
    <source>
        <dbReference type="PROSITE" id="PS50885"/>
    </source>
</evidence>
<feature type="domain" description="Methyl-accepting transducer" evidence="5">
    <location>
        <begin position="433"/>
        <end position="670"/>
    </location>
</feature>
<dbReference type="AlphaFoldDB" id="A0A1I5W5W7"/>
<keyword evidence="4" id="KW-0472">Membrane</keyword>